<dbReference type="InterPro" id="IPR028344">
    <property type="entry name" value="ParE1/4"/>
</dbReference>
<dbReference type="EMBL" id="QJPH01000596">
    <property type="protein sequence ID" value="PZN68759.1"/>
    <property type="molecule type" value="Genomic_DNA"/>
</dbReference>
<dbReference type="InterPro" id="IPR035093">
    <property type="entry name" value="RelE/ParE_toxin_dom_sf"/>
</dbReference>
<evidence type="ECO:0000313" key="4">
    <source>
        <dbReference type="EMBL" id="PZN68759.1"/>
    </source>
</evidence>
<dbReference type="PANTHER" id="PTHR33755:SF6">
    <property type="entry name" value="PLASMID STABILIZATION SYSTEM PROTEIN"/>
    <property type="match status" value="1"/>
</dbReference>
<dbReference type="Gene3D" id="3.30.2310.20">
    <property type="entry name" value="RelE-like"/>
    <property type="match status" value="1"/>
</dbReference>
<evidence type="ECO:0000313" key="5">
    <source>
        <dbReference type="Proteomes" id="UP000249396"/>
    </source>
</evidence>
<dbReference type="InterPro" id="IPR007712">
    <property type="entry name" value="RelE/ParE_toxin"/>
</dbReference>
<evidence type="ECO:0000256" key="3">
    <source>
        <dbReference type="PIRNR" id="PIRNR029218"/>
    </source>
</evidence>
<dbReference type="Proteomes" id="UP000249396">
    <property type="component" value="Unassembled WGS sequence"/>
</dbReference>
<protein>
    <recommendedName>
        <fullName evidence="3">Toxin</fullName>
    </recommendedName>
</protein>
<dbReference type="AlphaFoldDB" id="A0A2W4QDT9"/>
<name>A0A2W4QDT9_9GAMM</name>
<sequence>MPVIIKTPRAKSDLVEIWDYIAEDSEARADAFIERIDKKFCTLAQRPGMGRLRDELAVDLRSFPVGRYVIFYRPLFNGVNIVRVLHSARDLNTDFFAEEDD</sequence>
<dbReference type="PIRSF" id="PIRSF029218">
    <property type="entry name" value="ParE"/>
    <property type="match status" value="1"/>
</dbReference>
<proteinExistence type="inferred from homology"/>
<evidence type="ECO:0000256" key="2">
    <source>
        <dbReference type="ARBA" id="ARBA00022649"/>
    </source>
</evidence>
<evidence type="ECO:0000256" key="1">
    <source>
        <dbReference type="ARBA" id="ARBA00006226"/>
    </source>
</evidence>
<organism evidence="4 5">
    <name type="scientific">Candidatus Methylumidiphilus alinenensis</name>
    <dbReference type="NCBI Taxonomy" id="2202197"/>
    <lineage>
        <taxon>Bacteria</taxon>
        <taxon>Pseudomonadati</taxon>
        <taxon>Pseudomonadota</taxon>
        <taxon>Gammaproteobacteria</taxon>
        <taxon>Methylococcales</taxon>
        <taxon>Candidatus Methylumidiphilus</taxon>
    </lineage>
</organism>
<reference evidence="4 5" key="1">
    <citation type="journal article" date="2018" name="Aquat. Microb. Ecol.">
        <title>Gammaproteobacterial methanotrophs dominate.</title>
        <authorList>
            <person name="Rissanen A.J."/>
            <person name="Saarenheimo J."/>
            <person name="Tiirola M."/>
            <person name="Peura S."/>
            <person name="Aalto S.L."/>
            <person name="Karvinen A."/>
            <person name="Nykanen H."/>
        </authorList>
    </citation>
    <scope>NUCLEOTIDE SEQUENCE [LARGE SCALE GENOMIC DNA]</scope>
    <source>
        <strain evidence="4">AMbin10</strain>
    </source>
</reference>
<comment type="caution">
    <text evidence="4">The sequence shown here is derived from an EMBL/GenBank/DDBJ whole genome shotgun (WGS) entry which is preliminary data.</text>
</comment>
<dbReference type="PANTHER" id="PTHR33755">
    <property type="entry name" value="TOXIN PARE1-RELATED"/>
    <property type="match status" value="1"/>
</dbReference>
<dbReference type="Pfam" id="PF05016">
    <property type="entry name" value="ParE_toxin"/>
    <property type="match status" value="1"/>
</dbReference>
<accession>A0A2W4QDT9</accession>
<keyword evidence="2" id="KW-1277">Toxin-antitoxin system</keyword>
<dbReference type="InterPro" id="IPR051803">
    <property type="entry name" value="TA_system_RelE-like_toxin"/>
</dbReference>
<comment type="similarity">
    <text evidence="1 3">Belongs to the RelE toxin family.</text>
</comment>
<gene>
    <name evidence="4" type="ORF">DM484_30980</name>
</gene>